<protein>
    <submittedName>
        <fullName evidence="2">RCG24721, isoform CRA_a</fullName>
    </submittedName>
</protein>
<proteinExistence type="predicted"/>
<gene>
    <name evidence="2" type="ORF">rCG_24721</name>
</gene>
<organism evidence="2 3">
    <name type="scientific">Rattus norvegicus</name>
    <name type="common">Rat</name>
    <dbReference type="NCBI Taxonomy" id="10116"/>
    <lineage>
        <taxon>Eukaryota</taxon>
        <taxon>Metazoa</taxon>
        <taxon>Chordata</taxon>
        <taxon>Craniata</taxon>
        <taxon>Vertebrata</taxon>
        <taxon>Euteleostomi</taxon>
        <taxon>Mammalia</taxon>
        <taxon>Eutheria</taxon>
        <taxon>Euarchontoglires</taxon>
        <taxon>Glires</taxon>
        <taxon>Rodentia</taxon>
        <taxon>Myomorpha</taxon>
        <taxon>Muroidea</taxon>
        <taxon>Muridae</taxon>
        <taxon>Murinae</taxon>
        <taxon>Rattus</taxon>
    </lineage>
</organism>
<accession>A6JC24</accession>
<sequence length="100" mass="11336">MDEPLNLPASQSSHLETKDEDTDIPRSYQAFPTSQDRIQCIQSRSQNYSVANDILNTSSSFLHLRSTGNTESSFKWHDVLETNSRGNKQDNSQLAHSRSH</sequence>
<reference evidence="3" key="1">
    <citation type="submission" date="2005-09" db="EMBL/GenBank/DDBJ databases">
        <authorList>
            <person name="Mural R.J."/>
            <person name="Li P.W."/>
            <person name="Adams M.D."/>
            <person name="Amanatides P.G."/>
            <person name="Baden-Tillson H."/>
            <person name="Barnstead M."/>
            <person name="Chin S.H."/>
            <person name="Dew I."/>
            <person name="Evans C.A."/>
            <person name="Ferriera S."/>
            <person name="Flanigan M."/>
            <person name="Fosler C."/>
            <person name="Glodek A."/>
            <person name="Gu Z."/>
            <person name="Holt R.A."/>
            <person name="Jennings D."/>
            <person name="Kraft C.L."/>
            <person name="Lu F."/>
            <person name="Nguyen T."/>
            <person name="Nusskern D.R."/>
            <person name="Pfannkoch C.M."/>
            <person name="Sitter C."/>
            <person name="Sutton G.G."/>
            <person name="Venter J.C."/>
            <person name="Wang Z."/>
            <person name="Woodage T."/>
            <person name="Zheng X.H."/>
            <person name="Zhong F."/>
        </authorList>
    </citation>
    <scope>NUCLEOTIDE SEQUENCE [LARGE SCALE GENOMIC DNA]</scope>
    <source>
        <strain>BN</strain>
        <strain evidence="3">Sprague-Dawley</strain>
    </source>
</reference>
<evidence type="ECO:0000256" key="1">
    <source>
        <dbReference type="SAM" id="MobiDB-lite"/>
    </source>
</evidence>
<dbReference type="Proteomes" id="UP000234681">
    <property type="component" value="Chromosome 1"/>
</dbReference>
<name>A6JC24_RAT</name>
<feature type="compositionally biased region" description="Polar residues" evidence="1">
    <location>
        <begin position="81"/>
        <end position="100"/>
    </location>
</feature>
<dbReference type="AlphaFoldDB" id="A6JC24"/>
<evidence type="ECO:0000313" key="3">
    <source>
        <dbReference type="Proteomes" id="UP000234681"/>
    </source>
</evidence>
<dbReference type="EMBL" id="CH473980">
    <property type="protein sequence ID" value="EDM08550.1"/>
    <property type="molecule type" value="Genomic_DNA"/>
</dbReference>
<feature type="region of interest" description="Disordered" evidence="1">
    <location>
        <begin position="1"/>
        <end position="35"/>
    </location>
</feature>
<feature type="region of interest" description="Disordered" evidence="1">
    <location>
        <begin position="80"/>
        <end position="100"/>
    </location>
</feature>
<evidence type="ECO:0000313" key="2">
    <source>
        <dbReference type="EMBL" id="EDM08550.1"/>
    </source>
</evidence>